<sequence>MSWKNNCSTNDLLRPSKRQSLRVLALSRHTWATLLDAARIATRLPQSCSNISNLLSRTPSLPERQEVDEIDEGAVLSLEGYSRWRITSSRCCDLTSKLKTSPRQRVNIGVPHPIFCDISDEFAQAWLGFEHMQNCSSGGNYLAAFVLGWSYILSARLIELRKKTTDDQIIYTDKEARYYCDDINHPCDGFTIPIGNVNANECRWWAAILAGDGGWRATFNRSGKTYYPPWECHLNHKARFNIQYEGASRLSQDVTHPPSSGEAQKYLCNFARLHNAYDQLVAAFVAALTIPSHLRFGAPVTLPKPKPMEHSRRQGSVCGTYVPSTDQLPRFMFLAYMPNILPSCLFGCFWDPDVYCNVAGEWLHPILRETLPPLIQEKNYEVIIRMMAARQPSSAPLWLGAAITGMLPRTLSILSSFMPRSCPEAAVWMNCSQSFMDPMFHKELRISDNATLGRVICREDEFRLLYLTDLESDRYGMPPLSPYPPFGVVRMNETALEVRLHAFCGHGLDYCHWAWRNHGRPDLIDSIAMTGLRQFLLRLRKKSYIFCHVLLGLAWPLEKALPCEKLSEIATRNVFFWTFFPDGVRPDEMPLWRHEWLNILLDQESDDESMSVTSSEEA</sequence>
<reference evidence="1 2" key="1">
    <citation type="journal article" date="2012" name="PLoS Pathog.">
        <title>Diverse lifestyles and strategies of plant pathogenesis encoded in the genomes of eighteen Dothideomycetes fungi.</title>
        <authorList>
            <person name="Ohm R.A."/>
            <person name="Feau N."/>
            <person name="Henrissat B."/>
            <person name="Schoch C.L."/>
            <person name="Horwitz B.A."/>
            <person name="Barry K.W."/>
            <person name="Condon B.J."/>
            <person name="Copeland A.C."/>
            <person name="Dhillon B."/>
            <person name="Glaser F."/>
            <person name="Hesse C.N."/>
            <person name="Kosti I."/>
            <person name="LaButti K."/>
            <person name="Lindquist E.A."/>
            <person name="Lucas S."/>
            <person name="Salamov A.A."/>
            <person name="Bradshaw R.E."/>
            <person name="Ciuffetti L."/>
            <person name="Hamelin R.C."/>
            <person name="Kema G.H.J."/>
            <person name="Lawrence C."/>
            <person name="Scott J.A."/>
            <person name="Spatafora J.W."/>
            <person name="Turgeon B.G."/>
            <person name="de Wit P.J.G.M."/>
            <person name="Zhong S."/>
            <person name="Goodwin S.B."/>
            <person name="Grigoriev I.V."/>
        </authorList>
    </citation>
    <scope>NUCLEOTIDE SEQUENCE [LARGE SCALE GENOMIC DNA]</scope>
    <source>
        <strain evidence="2">28A</strain>
    </source>
</reference>
<dbReference type="STRING" id="671987.R0IHK3"/>
<proteinExistence type="predicted"/>
<dbReference type="OrthoDB" id="3726712at2759"/>
<dbReference type="HOGENOM" id="CLU_013935_2_0_1"/>
<evidence type="ECO:0000313" key="1">
    <source>
        <dbReference type="EMBL" id="EOA84630.1"/>
    </source>
</evidence>
<dbReference type="AlphaFoldDB" id="R0IHK3"/>
<dbReference type="eggNOG" id="ENOG502SNSN">
    <property type="taxonomic scope" value="Eukaryota"/>
</dbReference>
<name>R0IHK3_EXST2</name>
<gene>
    <name evidence="1" type="ORF">SETTUDRAFT_90931</name>
</gene>
<accession>R0IHK3</accession>
<dbReference type="EMBL" id="KB908703">
    <property type="protein sequence ID" value="EOA84630.1"/>
    <property type="molecule type" value="Genomic_DNA"/>
</dbReference>
<evidence type="ECO:0000313" key="2">
    <source>
        <dbReference type="Proteomes" id="UP000016935"/>
    </source>
</evidence>
<organism evidence="1 2">
    <name type="scientific">Exserohilum turcicum (strain 28A)</name>
    <name type="common">Northern leaf blight fungus</name>
    <name type="synonym">Setosphaeria turcica</name>
    <dbReference type="NCBI Taxonomy" id="671987"/>
    <lineage>
        <taxon>Eukaryota</taxon>
        <taxon>Fungi</taxon>
        <taxon>Dikarya</taxon>
        <taxon>Ascomycota</taxon>
        <taxon>Pezizomycotina</taxon>
        <taxon>Dothideomycetes</taxon>
        <taxon>Pleosporomycetidae</taxon>
        <taxon>Pleosporales</taxon>
        <taxon>Pleosporineae</taxon>
        <taxon>Pleosporaceae</taxon>
        <taxon>Exserohilum</taxon>
    </lineage>
</organism>
<reference evidence="1 2" key="2">
    <citation type="journal article" date="2013" name="PLoS Genet.">
        <title>Comparative genome structure, secondary metabolite, and effector coding capacity across Cochliobolus pathogens.</title>
        <authorList>
            <person name="Condon B.J."/>
            <person name="Leng Y."/>
            <person name="Wu D."/>
            <person name="Bushley K.E."/>
            <person name="Ohm R.A."/>
            <person name="Otillar R."/>
            <person name="Martin J."/>
            <person name="Schackwitz W."/>
            <person name="Grimwood J."/>
            <person name="MohdZainudin N."/>
            <person name="Xue C."/>
            <person name="Wang R."/>
            <person name="Manning V.A."/>
            <person name="Dhillon B."/>
            <person name="Tu Z.J."/>
            <person name="Steffenson B.J."/>
            <person name="Salamov A."/>
            <person name="Sun H."/>
            <person name="Lowry S."/>
            <person name="LaButti K."/>
            <person name="Han J."/>
            <person name="Copeland A."/>
            <person name="Lindquist E."/>
            <person name="Barry K."/>
            <person name="Schmutz J."/>
            <person name="Baker S.E."/>
            <person name="Ciuffetti L.M."/>
            <person name="Grigoriev I.V."/>
            <person name="Zhong S."/>
            <person name="Turgeon B.G."/>
        </authorList>
    </citation>
    <scope>NUCLEOTIDE SEQUENCE [LARGE SCALE GENOMIC DNA]</scope>
    <source>
        <strain evidence="2">28A</strain>
    </source>
</reference>
<protein>
    <submittedName>
        <fullName evidence="1">Uncharacterized protein</fullName>
    </submittedName>
</protein>
<dbReference type="GeneID" id="19405866"/>
<dbReference type="RefSeq" id="XP_008027220.1">
    <property type="nucleotide sequence ID" value="XM_008029029.1"/>
</dbReference>
<dbReference type="Proteomes" id="UP000016935">
    <property type="component" value="Unassembled WGS sequence"/>
</dbReference>
<keyword evidence="2" id="KW-1185">Reference proteome</keyword>